<sequence length="229" mass="25500">MRQLLLDIRPIAAPSLNNFVAGGNRDLLAHLRAMAGDEPGSSVYLWGDSGSGRTHLLRALAAESKARGLYLEVDQINFTAADTLIGALEATHAKLWLFDDIHLLEPDAQIALFRAVNLAHARGVTVVAAGNSAPRDLPLREDLRTRIGQMLPFCIQPLHDEERIELLHAHAAARGMKVDQEVFDYLLRHGRRDIRSLLGILDLLDEHSLTRQRPVTLPLLREVMQTRLI</sequence>
<reference evidence="2 3" key="1">
    <citation type="journal article" date="2011" name="J. Bacteriol.">
        <title>Genome sequence of Methyloversatilis universalis FAM5T, a methylotrophic representative of the order Rhodocyclales.</title>
        <authorList>
            <person name="Kittichotirat W."/>
            <person name="Good N.M."/>
            <person name="Hall R."/>
            <person name="Bringel F."/>
            <person name="Lajus A."/>
            <person name="Medigue C."/>
            <person name="Smalley N.E."/>
            <person name="Beck D."/>
            <person name="Bumgarner R."/>
            <person name="Vuilleumier S."/>
            <person name="Kalyuzhnaya M.G."/>
        </authorList>
    </citation>
    <scope>NUCLEOTIDE SEQUENCE [LARGE SCALE GENOMIC DNA]</scope>
    <source>
        <strain evidence="3">ATCC BAA-1314 / JCM 13912 / FAM5</strain>
    </source>
</reference>
<accession>F5RC86</accession>
<proteinExistence type="predicted"/>
<evidence type="ECO:0000313" key="2">
    <source>
        <dbReference type="EMBL" id="EGK71859.1"/>
    </source>
</evidence>
<dbReference type="Gene3D" id="1.10.8.60">
    <property type="match status" value="1"/>
</dbReference>
<dbReference type="InterPro" id="IPR055199">
    <property type="entry name" value="Hda_lid"/>
</dbReference>
<dbReference type="Pfam" id="PF22688">
    <property type="entry name" value="Hda_lid"/>
    <property type="match status" value="1"/>
</dbReference>
<dbReference type="CDD" id="cd00009">
    <property type="entry name" value="AAA"/>
    <property type="match status" value="1"/>
</dbReference>
<dbReference type="GO" id="GO:0005886">
    <property type="term" value="C:plasma membrane"/>
    <property type="evidence" value="ECO:0007669"/>
    <property type="project" value="TreeGrafter"/>
</dbReference>
<dbReference type="InterPro" id="IPR027417">
    <property type="entry name" value="P-loop_NTPase"/>
</dbReference>
<dbReference type="PANTHER" id="PTHR30050:SF5">
    <property type="entry name" value="DNAA REGULATORY INACTIVATOR HDA"/>
    <property type="match status" value="1"/>
</dbReference>
<name>F5RC86_METUF</name>
<dbReference type="SUPFAM" id="SSF52540">
    <property type="entry name" value="P-loop containing nucleoside triphosphate hydrolases"/>
    <property type="match status" value="1"/>
</dbReference>
<keyword evidence="3" id="KW-1185">Reference proteome</keyword>
<feature type="domain" description="AAA+ ATPase" evidence="1">
    <location>
        <begin position="39"/>
        <end position="151"/>
    </location>
</feature>
<dbReference type="GO" id="GO:0006270">
    <property type="term" value="P:DNA replication initiation"/>
    <property type="evidence" value="ECO:0007669"/>
    <property type="project" value="TreeGrafter"/>
</dbReference>
<dbReference type="SMART" id="SM00382">
    <property type="entry name" value="AAA"/>
    <property type="match status" value="1"/>
</dbReference>
<dbReference type="GO" id="GO:0032297">
    <property type="term" value="P:negative regulation of DNA-templated DNA replication initiation"/>
    <property type="evidence" value="ECO:0007669"/>
    <property type="project" value="InterPro"/>
</dbReference>
<dbReference type="Gene3D" id="3.40.50.300">
    <property type="entry name" value="P-loop containing nucleotide triphosphate hydrolases"/>
    <property type="match status" value="1"/>
</dbReference>
<organism evidence="2 3">
    <name type="scientific">Methyloversatilis universalis (strain ATCC BAA-1314 / DSM 25237 / JCM 13912 / CCUG 52030 / FAM5)</name>
    <dbReference type="NCBI Taxonomy" id="1000565"/>
    <lineage>
        <taxon>Bacteria</taxon>
        <taxon>Pseudomonadati</taxon>
        <taxon>Pseudomonadota</taxon>
        <taxon>Betaproteobacteria</taxon>
        <taxon>Nitrosomonadales</taxon>
        <taxon>Sterolibacteriaceae</taxon>
        <taxon>Methyloversatilis</taxon>
    </lineage>
</organism>
<dbReference type="EMBL" id="AFHG01000045">
    <property type="protein sequence ID" value="EGK71859.1"/>
    <property type="molecule type" value="Genomic_DNA"/>
</dbReference>
<evidence type="ECO:0000313" key="3">
    <source>
        <dbReference type="Proteomes" id="UP000005019"/>
    </source>
</evidence>
<dbReference type="InterPro" id="IPR017788">
    <property type="entry name" value="Hda"/>
</dbReference>
<dbReference type="eggNOG" id="COG0593">
    <property type="taxonomic scope" value="Bacteria"/>
</dbReference>
<protein>
    <recommendedName>
        <fullName evidence="1">AAA+ ATPase domain-containing protein</fullName>
    </recommendedName>
</protein>
<dbReference type="AlphaFoldDB" id="F5RC86"/>
<gene>
    <name evidence="2" type="ORF">METUNv1_01884</name>
</gene>
<dbReference type="Pfam" id="PF00308">
    <property type="entry name" value="Bac_DnaA"/>
    <property type="match status" value="1"/>
</dbReference>
<dbReference type="Proteomes" id="UP000005019">
    <property type="component" value="Unassembled WGS sequence"/>
</dbReference>
<dbReference type="InterPro" id="IPR013317">
    <property type="entry name" value="DnaA_dom"/>
</dbReference>
<comment type="caution">
    <text evidence="2">The sequence shown here is derived from an EMBL/GenBank/DDBJ whole genome shotgun (WGS) entry which is preliminary data.</text>
</comment>
<dbReference type="GO" id="GO:0003688">
    <property type="term" value="F:DNA replication origin binding"/>
    <property type="evidence" value="ECO:0007669"/>
    <property type="project" value="TreeGrafter"/>
</dbReference>
<dbReference type="STRING" id="1000565.METUNv1_01884"/>
<evidence type="ECO:0000259" key="1">
    <source>
        <dbReference type="SMART" id="SM00382"/>
    </source>
</evidence>
<dbReference type="PANTHER" id="PTHR30050">
    <property type="entry name" value="CHROMOSOMAL REPLICATION INITIATOR PROTEIN DNAA"/>
    <property type="match status" value="1"/>
</dbReference>
<dbReference type="InterPro" id="IPR003593">
    <property type="entry name" value="AAA+_ATPase"/>
</dbReference>
<dbReference type="NCBIfam" id="TIGR03420">
    <property type="entry name" value="DnaA_homol_Hda"/>
    <property type="match status" value="1"/>
</dbReference>